<evidence type="ECO:0000256" key="1">
    <source>
        <dbReference type="SAM" id="SignalP"/>
    </source>
</evidence>
<keyword evidence="1" id="KW-0732">Signal</keyword>
<evidence type="ECO:0000313" key="3">
    <source>
        <dbReference type="EMBL" id="MBK5175564.1"/>
    </source>
</evidence>
<feature type="chain" id="PRO_5039544181" description="Secreted protein" evidence="1">
    <location>
        <begin position="21"/>
        <end position="116"/>
    </location>
</feature>
<dbReference type="AlphaFoldDB" id="A0A9D7FRQ6"/>
<comment type="caution">
    <text evidence="3">The sequence shown here is derived from an EMBL/GenBank/DDBJ whole genome shotgun (WGS) entry which is preliminary data.</text>
</comment>
<name>A0A9D7FRQ6_9GAMM</name>
<evidence type="ECO:0000313" key="2">
    <source>
        <dbReference type="EMBL" id="MBK5072255.1"/>
    </source>
</evidence>
<accession>A0A9D7FRQ6</accession>
<dbReference type="Proteomes" id="UP000807542">
    <property type="component" value="Unassembled WGS sequence"/>
</dbReference>
<dbReference type="EMBL" id="JADRCP010000001">
    <property type="protein sequence ID" value="MBK5175564.1"/>
    <property type="molecule type" value="Genomic_DNA"/>
</dbReference>
<evidence type="ECO:0000313" key="4">
    <source>
        <dbReference type="Proteomes" id="UP000807542"/>
    </source>
</evidence>
<feature type="signal peptide" evidence="1">
    <location>
        <begin position="1"/>
        <end position="20"/>
    </location>
</feature>
<keyword evidence="5" id="KW-1185">Reference proteome</keyword>
<proteinExistence type="predicted"/>
<protein>
    <recommendedName>
        <fullName evidence="6">Secreted protein</fullName>
    </recommendedName>
</protein>
<dbReference type="EMBL" id="JADRCQ010000001">
    <property type="protein sequence ID" value="MBK5072255.1"/>
    <property type="molecule type" value="Genomic_DNA"/>
</dbReference>
<dbReference type="Proteomes" id="UP001296969">
    <property type="component" value="Unassembled WGS sequence"/>
</dbReference>
<reference evidence="3 5" key="1">
    <citation type="submission" date="2020-11" db="EMBL/GenBank/DDBJ databases">
        <title>Insectihabitans protaetiae gen. nov. sp. nov. and Insectihabitans allomyrinae sp. nov., isolated from larvae of Protaetia brevitarsis seulensis and Allomyrina dichotoma, respectively.</title>
        <authorList>
            <person name="Lee S.D."/>
            <person name="Byeon Y.-S."/>
            <person name="Kim S.-M."/>
            <person name="Yang H.L."/>
            <person name="Kim I.S."/>
        </authorList>
    </citation>
    <scope>NUCLEOTIDE SEQUENCE</scope>
    <source>
        <strain evidence="3">CWB-B4</strain>
        <strain evidence="2 5">CWB-B43</strain>
    </source>
</reference>
<dbReference type="PROSITE" id="PS51257">
    <property type="entry name" value="PROKAR_LIPOPROTEIN"/>
    <property type="match status" value="1"/>
</dbReference>
<evidence type="ECO:0008006" key="6">
    <source>
        <dbReference type="Google" id="ProtNLM"/>
    </source>
</evidence>
<gene>
    <name evidence="3" type="ORF">I2492_04395</name>
    <name evidence="2" type="ORF">I2493_04395</name>
</gene>
<evidence type="ECO:0000313" key="5">
    <source>
        <dbReference type="Proteomes" id="UP001296969"/>
    </source>
</evidence>
<dbReference type="RefSeq" id="WP_228397409.1">
    <property type="nucleotide sequence ID" value="NZ_JADRCP010000001.1"/>
</dbReference>
<sequence>MMKYLVMIIAGLCFTSSALAACAEDENAHCTYYKAGELKSESSCKVTTCAATDVYFLSQWKWGNGNHVDIHMDPETKKVTLNDKPTYSLPSEITGKMTCFGVVDSDELMCTNSGNF</sequence>
<organism evidence="3 4">
    <name type="scientific">Limnobaculum xujianqingii</name>
    <dbReference type="NCBI Taxonomy" id="2738837"/>
    <lineage>
        <taxon>Bacteria</taxon>
        <taxon>Pseudomonadati</taxon>
        <taxon>Pseudomonadota</taxon>
        <taxon>Gammaproteobacteria</taxon>
        <taxon>Enterobacterales</taxon>
        <taxon>Budviciaceae</taxon>
        <taxon>Limnobaculum</taxon>
    </lineage>
</organism>